<proteinExistence type="predicted"/>
<sequence length="165" mass="18686">MKAYLITLLFCGIALSSCSNNTPGGFDTAKERLDEERKGSALGKDALTWKWSKDADEKTVTGDDPMWAAVSRITSEHPISFNNFHARIIQTEWITPADKTDIRYRFTFHVLGKSPKADSLEVLMMMEKKQGSNWVTATPDTSIRQALIDRIVSEAIRIYDQNKRD</sequence>
<dbReference type="Pfam" id="PF12100">
    <property type="entry name" value="DUF3576"/>
    <property type="match status" value="1"/>
</dbReference>
<gene>
    <name evidence="2" type="ORF">CPBP_00842</name>
</gene>
<protein>
    <submittedName>
        <fullName evidence="2">DUF3576 domain-containing protein</fullName>
    </submittedName>
</protein>
<feature type="chain" id="PRO_5032882500" evidence="1">
    <location>
        <begin position="20"/>
        <end position="165"/>
    </location>
</feature>
<keyword evidence="3" id="KW-1185">Reference proteome</keyword>
<dbReference type="InterPro" id="IPR021959">
    <property type="entry name" value="DUF3576"/>
</dbReference>
<feature type="signal peptide" evidence="1">
    <location>
        <begin position="1"/>
        <end position="19"/>
    </location>
</feature>
<organism evidence="2 3">
    <name type="scientific">Candidatus Bodocaedibacter vickermanii</name>
    <dbReference type="NCBI Taxonomy" id="2741701"/>
    <lineage>
        <taxon>Bacteria</taxon>
        <taxon>Pseudomonadati</taxon>
        <taxon>Pseudomonadota</taxon>
        <taxon>Alphaproteobacteria</taxon>
        <taxon>Holosporales</taxon>
        <taxon>Candidatus Paracaedibacteraceae</taxon>
        <taxon>Candidatus Bodocaedibacter</taxon>
    </lineage>
</organism>
<dbReference type="EMBL" id="CP054719">
    <property type="protein sequence ID" value="QOL20064.1"/>
    <property type="molecule type" value="Genomic_DNA"/>
</dbReference>
<evidence type="ECO:0000313" key="2">
    <source>
        <dbReference type="EMBL" id="QOL20064.1"/>
    </source>
</evidence>
<name>A0A7L9RTZ9_9PROT</name>
<evidence type="ECO:0000256" key="1">
    <source>
        <dbReference type="SAM" id="SignalP"/>
    </source>
</evidence>
<evidence type="ECO:0000313" key="3">
    <source>
        <dbReference type="Proteomes" id="UP000594001"/>
    </source>
</evidence>
<dbReference type="Proteomes" id="UP000594001">
    <property type="component" value="Chromosome"/>
</dbReference>
<dbReference type="RefSeq" id="WP_350331619.1">
    <property type="nucleotide sequence ID" value="NZ_CP054719.1"/>
</dbReference>
<dbReference type="AlphaFoldDB" id="A0A7L9RTZ9"/>
<reference evidence="2 3" key="1">
    <citation type="submission" date="2020-06" db="EMBL/GenBank/DDBJ databases">
        <title>The endosymbiont of the kinetoplastid Bodo saltans is a Paracaedibacter-like alpha-proteobacterium possessing a putative toxin-antitoxin system.</title>
        <authorList>
            <person name="Midha S."/>
            <person name="Rigden D.J."/>
            <person name="Siozios S."/>
            <person name="Hurst G.D.D."/>
            <person name="Jackson A.P."/>
        </authorList>
    </citation>
    <scope>NUCLEOTIDE SEQUENCE [LARGE SCALE GENOMIC DNA]</scope>
    <source>
        <strain evidence="2">Lake Konstanz</strain>
    </source>
</reference>
<accession>A0A7L9RTZ9</accession>
<dbReference type="KEGG" id="pbal:CPBP_00842"/>
<dbReference type="PROSITE" id="PS51257">
    <property type="entry name" value="PROKAR_LIPOPROTEIN"/>
    <property type="match status" value="1"/>
</dbReference>
<keyword evidence="1" id="KW-0732">Signal</keyword>